<feature type="transmembrane region" description="Helical" evidence="8">
    <location>
        <begin position="90"/>
        <end position="109"/>
    </location>
</feature>
<organism evidence="10 11">
    <name type="scientific">Actinacidiphila epipremni</name>
    <dbReference type="NCBI Taxonomy" id="2053013"/>
    <lineage>
        <taxon>Bacteria</taxon>
        <taxon>Bacillati</taxon>
        <taxon>Actinomycetota</taxon>
        <taxon>Actinomycetes</taxon>
        <taxon>Kitasatosporales</taxon>
        <taxon>Streptomycetaceae</taxon>
        <taxon>Actinacidiphila</taxon>
    </lineage>
</organism>
<evidence type="ECO:0000256" key="6">
    <source>
        <dbReference type="ARBA" id="ARBA00023136"/>
    </source>
</evidence>
<dbReference type="CDD" id="cd17321">
    <property type="entry name" value="MFS_MMR_MDR_like"/>
    <property type="match status" value="1"/>
</dbReference>
<evidence type="ECO:0000256" key="2">
    <source>
        <dbReference type="ARBA" id="ARBA00022448"/>
    </source>
</evidence>
<evidence type="ECO:0000256" key="1">
    <source>
        <dbReference type="ARBA" id="ARBA00004651"/>
    </source>
</evidence>
<keyword evidence="7" id="KW-0046">Antibiotic resistance</keyword>
<reference evidence="10 11" key="1">
    <citation type="submission" date="2020-03" db="EMBL/GenBank/DDBJ databases">
        <title>WGS of actinomycetes isolated from Thailand.</title>
        <authorList>
            <person name="Thawai C."/>
        </authorList>
    </citation>
    <scope>NUCLEOTIDE SEQUENCE [LARGE SCALE GENOMIC DNA]</scope>
    <source>
        <strain evidence="10 11">PRB2-1</strain>
    </source>
</reference>
<keyword evidence="2" id="KW-0813">Transport</keyword>
<evidence type="ECO:0000313" key="11">
    <source>
        <dbReference type="Proteomes" id="UP000734511"/>
    </source>
</evidence>
<dbReference type="PANTHER" id="PTHR42718:SF46">
    <property type="entry name" value="BLR6921 PROTEIN"/>
    <property type="match status" value="1"/>
</dbReference>
<feature type="transmembrane region" description="Helical" evidence="8">
    <location>
        <begin position="150"/>
        <end position="171"/>
    </location>
</feature>
<dbReference type="PROSITE" id="PS50850">
    <property type="entry name" value="MFS"/>
    <property type="match status" value="1"/>
</dbReference>
<gene>
    <name evidence="10" type="ORF">HCN08_13520</name>
</gene>
<feature type="transmembrane region" description="Helical" evidence="8">
    <location>
        <begin position="374"/>
        <end position="398"/>
    </location>
</feature>
<sequence length="491" mass="48569">MSVHDATGTAPTAAPAPPRGLGLALLVIATAQLMLVLDDTIVNVAVPSIQRSLHVPPSDLNWVISFYALTFGGLLLAGGRAGDLFGRLRVFRAGIALFTAASIAGGFAPDETALVVARVVQGCGAAVAAPCALSLLATTFPAGPARTKALGVYGAMGGLGSVVGLLAGGALTQYASWRWVLFINAPIALLVLAGTFTGVLNPGRAAREGRRGRLDAPGTATVTLGIGALIYGLSRGTADGWTDPGTLVALVAGAGLVAAFAVIERRSLAPMLPGRLVADRNRGGANAVMLLLGLGLLAMFYLLTLYMQLVRGYSPLHTGLAYLPIVLGTGVAAGGLGPRLLAALPAGAVIGAGMGLAAAGLAWVAALLGPASSYWAVLVPAMLAVGVGTGLTFVGCTVTGMRGVAEHESGVAAGLLNTSVQTGGALGLAALAAVASAVTRHRLAAGHPQAAALTSGYAAGLLAGAIVYAVAAAVAATTLTARLTPDEAAGH</sequence>
<dbReference type="Pfam" id="PF07690">
    <property type="entry name" value="MFS_1"/>
    <property type="match status" value="1"/>
</dbReference>
<comment type="caution">
    <text evidence="10">The sequence shown here is derived from an EMBL/GenBank/DDBJ whole genome shotgun (WGS) entry which is preliminary data.</text>
</comment>
<dbReference type="InterPro" id="IPR011701">
    <property type="entry name" value="MFS"/>
</dbReference>
<dbReference type="InterPro" id="IPR020846">
    <property type="entry name" value="MFS_dom"/>
</dbReference>
<comment type="subcellular location">
    <subcellularLocation>
        <location evidence="1">Cell membrane</location>
        <topology evidence="1">Multi-pass membrane protein</topology>
    </subcellularLocation>
</comment>
<evidence type="ECO:0000259" key="9">
    <source>
        <dbReference type="PROSITE" id="PS50850"/>
    </source>
</evidence>
<feature type="transmembrane region" description="Helical" evidence="8">
    <location>
        <begin position="60"/>
        <end position="78"/>
    </location>
</feature>
<keyword evidence="4 8" id="KW-0812">Transmembrane</keyword>
<keyword evidence="11" id="KW-1185">Reference proteome</keyword>
<name>A0ABX0ZPC1_9ACTN</name>
<feature type="domain" description="Major facilitator superfamily (MFS) profile" evidence="9">
    <location>
        <begin position="24"/>
        <end position="488"/>
    </location>
</feature>
<feature type="transmembrane region" description="Helical" evidence="8">
    <location>
        <begin position="20"/>
        <end position="37"/>
    </location>
</feature>
<dbReference type="Gene3D" id="1.20.1250.20">
    <property type="entry name" value="MFS general substrate transporter like domains"/>
    <property type="match status" value="1"/>
</dbReference>
<feature type="transmembrane region" description="Helical" evidence="8">
    <location>
        <begin position="284"/>
        <end position="307"/>
    </location>
</feature>
<dbReference type="Proteomes" id="UP000734511">
    <property type="component" value="Unassembled WGS sequence"/>
</dbReference>
<evidence type="ECO:0000313" key="10">
    <source>
        <dbReference type="EMBL" id="NJP44412.1"/>
    </source>
</evidence>
<evidence type="ECO:0000256" key="3">
    <source>
        <dbReference type="ARBA" id="ARBA00022475"/>
    </source>
</evidence>
<feature type="transmembrane region" description="Helical" evidence="8">
    <location>
        <begin position="214"/>
        <end position="233"/>
    </location>
</feature>
<feature type="transmembrane region" description="Helical" evidence="8">
    <location>
        <begin position="319"/>
        <end position="336"/>
    </location>
</feature>
<dbReference type="InterPro" id="IPR036259">
    <property type="entry name" value="MFS_trans_sf"/>
</dbReference>
<keyword evidence="3" id="KW-1003">Cell membrane</keyword>
<dbReference type="EMBL" id="JAATEJ010000008">
    <property type="protein sequence ID" value="NJP44412.1"/>
    <property type="molecule type" value="Genomic_DNA"/>
</dbReference>
<feature type="transmembrane region" description="Helical" evidence="8">
    <location>
        <begin position="457"/>
        <end position="481"/>
    </location>
</feature>
<protein>
    <submittedName>
        <fullName evidence="10">MFS transporter</fullName>
    </submittedName>
</protein>
<feature type="transmembrane region" description="Helical" evidence="8">
    <location>
        <begin position="115"/>
        <end position="138"/>
    </location>
</feature>
<evidence type="ECO:0000256" key="4">
    <source>
        <dbReference type="ARBA" id="ARBA00022692"/>
    </source>
</evidence>
<feature type="transmembrane region" description="Helical" evidence="8">
    <location>
        <begin position="177"/>
        <end position="202"/>
    </location>
</feature>
<dbReference type="RefSeq" id="WP_167983268.1">
    <property type="nucleotide sequence ID" value="NZ_JAATEJ010000008.1"/>
</dbReference>
<dbReference type="Gene3D" id="1.20.1720.10">
    <property type="entry name" value="Multidrug resistance protein D"/>
    <property type="match status" value="1"/>
</dbReference>
<proteinExistence type="predicted"/>
<feature type="transmembrane region" description="Helical" evidence="8">
    <location>
        <begin position="245"/>
        <end position="263"/>
    </location>
</feature>
<keyword evidence="5 8" id="KW-1133">Transmembrane helix</keyword>
<accession>A0ABX0ZPC1</accession>
<dbReference type="SUPFAM" id="SSF103473">
    <property type="entry name" value="MFS general substrate transporter"/>
    <property type="match status" value="1"/>
</dbReference>
<evidence type="ECO:0000256" key="8">
    <source>
        <dbReference type="SAM" id="Phobius"/>
    </source>
</evidence>
<feature type="transmembrane region" description="Helical" evidence="8">
    <location>
        <begin position="410"/>
        <end position="437"/>
    </location>
</feature>
<feature type="transmembrane region" description="Helical" evidence="8">
    <location>
        <begin position="348"/>
        <end position="368"/>
    </location>
</feature>
<keyword evidence="6 8" id="KW-0472">Membrane</keyword>
<evidence type="ECO:0000256" key="5">
    <source>
        <dbReference type="ARBA" id="ARBA00022989"/>
    </source>
</evidence>
<evidence type="ECO:0000256" key="7">
    <source>
        <dbReference type="ARBA" id="ARBA00023251"/>
    </source>
</evidence>
<dbReference type="PANTHER" id="PTHR42718">
    <property type="entry name" value="MAJOR FACILITATOR SUPERFAMILY MULTIDRUG TRANSPORTER MFSC"/>
    <property type="match status" value="1"/>
</dbReference>